<proteinExistence type="predicted"/>
<sequence length="166" mass="18720">MAEGTQWWSRACYTAMPDSMDSNTHCTLSVHIHSISSSSKLKSQNRVPSTFHLPKSHLHSTHSSSHPHPTMYYPPLQPQLETPLAPPGGRFPPRNTLAEPPERNTCKQHPDSRLSEQEIHKGYTRCSLCQGREKALVSAMGPSLEPRQKRKTPIVKTIMTKLRAMF</sequence>
<protein>
    <submittedName>
        <fullName evidence="2">Uncharacterized protein</fullName>
    </submittedName>
</protein>
<feature type="region of interest" description="Disordered" evidence="1">
    <location>
        <begin position="38"/>
        <end position="114"/>
    </location>
</feature>
<name>A0A6A7ACY2_9PLEO</name>
<evidence type="ECO:0000313" key="2">
    <source>
        <dbReference type="EMBL" id="KAF2830445.1"/>
    </source>
</evidence>
<feature type="compositionally biased region" description="Low complexity" evidence="1">
    <location>
        <begin position="61"/>
        <end position="74"/>
    </location>
</feature>
<reference evidence="2" key="1">
    <citation type="journal article" date="2020" name="Stud. Mycol.">
        <title>101 Dothideomycetes genomes: a test case for predicting lifestyles and emergence of pathogens.</title>
        <authorList>
            <person name="Haridas S."/>
            <person name="Albert R."/>
            <person name="Binder M."/>
            <person name="Bloem J."/>
            <person name="Labutti K."/>
            <person name="Salamov A."/>
            <person name="Andreopoulos B."/>
            <person name="Baker S."/>
            <person name="Barry K."/>
            <person name="Bills G."/>
            <person name="Bluhm B."/>
            <person name="Cannon C."/>
            <person name="Castanera R."/>
            <person name="Culley D."/>
            <person name="Daum C."/>
            <person name="Ezra D."/>
            <person name="Gonzalez J."/>
            <person name="Henrissat B."/>
            <person name="Kuo A."/>
            <person name="Liang C."/>
            <person name="Lipzen A."/>
            <person name="Lutzoni F."/>
            <person name="Magnuson J."/>
            <person name="Mondo S."/>
            <person name="Nolan M."/>
            <person name="Ohm R."/>
            <person name="Pangilinan J."/>
            <person name="Park H.-J."/>
            <person name="Ramirez L."/>
            <person name="Alfaro M."/>
            <person name="Sun H."/>
            <person name="Tritt A."/>
            <person name="Yoshinaga Y."/>
            <person name="Zwiers L.-H."/>
            <person name="Turgeon B."/>
            <person name="Goodwin S."/>
            <person name="Spatafora J."/>
            <person name="Crous P."/>
            <person name="Grigoriev I."/>
        </authorList>
    </citation>
    <scope>NUCLEOTIDE SEQUENCE</scope>
    <source>
        <strain evidence="2">CBS 113818</strain>
    </source>
</reference>
<keyword evidence="3" id="KW-1185">Reference proteome</keyword>
<organism evidence="2 3">
    <name type="scientific">Ophiobolus disseminans</name>
    <dbReference type="NCBI Taxonomy" id="1469910"/>
    <lineage>
        <taxon>Eukaryota</taxon>
        <taxon>Fungi</taxon>
        <taxon>Dikarya</taxon>
        <taxon>Ascomycota</taxon>
        <taxon>Pezizomycotina</taxon>
        <taxon>Dothideomycetes</taxon>
        <taxon>Pleosporomycetidae</taxon>
        <taxon>Pleosporales</taxon>
        <taxon>Pleosporineae</taxon>
        <taxon>Phaeosphaeriaceae</taxon>
        <taxon>Ophiobolus</taxon>
    </lineage>
</organism>
<feature type="compositionally biased region" description="Basic and acidic residues" evidence="1">
    <location>
        <begin position="100"/>
        <end position="114"/>
    </location>
</feature>
<dbReference type="AlphaFoldDB" id="A0A6A7ACY2"/>
<evidence type="ECO:0000256" key="1">
    <source>
        <dbReference type="SAM" id="MobiDB-lite"/>
    </source>
</evidence>
<gene>
    <name evidence="2" type="ORF">CC86DRAFT_161648</name>
</gene>
<evidence type="ECO:0000313" key="3">
    <source>
        <dbReference type="Proteomes" id="UP000799424"/>
    </source>
</evidence>
<dbReference type="EMBL" id="MU006219">
    <property type="protein sequence ID" value="KAF2830445.1"/>
    <property type="molecule type" value="Genomic_DNA"/>
</dbReference>
<dbReference type="Proteomes" id="UP000799424">
    <property type="component" value="Unassembled WGS sequence"/>
</dbReference>
<accession>A0A6A7ACY2</accession>